<feature type="transmembrane region" description="Helical" evidence="9">
    <location>
        <begin position="470"/>
        <end position="494"/>
    </location>
</feature>
<dbReference type="InterPro" id="IPR027463">
    <property type="entry name" value="AcrB_DN_DC_subdom"/>
</dbReference>
<evidence type="ECO:0000256" key="5">
    <source>
        <dbReference type="ARBA" id="ARBA00022519"/>
    </source>
</evidence>
<dbReference type="Proteomes" id="UP000348942">
    <property type="component" value="Chromosome 1"/>
</dbReference>
<evidence type="ECO:0000256" key="8">
    <source>
        <dbReference type="ARBA" id="ARBA00023136"/>
    </source>
</evidence>
<feature type="transmembrane region" description="Helical" evidence="9">
    <location>
        <begin position="393"/>
        <end position="413"/>
    </location>
</feature>
<dbReference type="RefSeq" id="WP_153447415.1">
    <property type="nucleotide sequence ID" value="NZ_CP045699.1"/>
</dbReference>
<dbReference type="NCBIfam" id="NF000282">
    <property type="entry name" value="RND_permease_1"/>
    <property type="match status" value="1"/>
</dbReference>
<keyword evidence="8 9" id="KW-0472">Membrane</keyword>
<protein>
    <recommendedName>
        <fullName evidence="9">Efflux pump membrane transporter</fullName>
    </recommendedName>
</protein>
<feature type="transmembrane region" description="Helical" evidence="9">
    <location>
        <begin position="894"/>
        <end position="914"/>
    </location>
</feature>
<reference evidence="11 12" key="1">
    <citation type="submission" date="2019-10" db="EMBL/GenBank/DDBJ databases">
        <title>Vibrio sp. nov., isolated from Coralline algae surface.</title>
        <authorList>
            <person name="Geng Y."/>
            <person name="Zhang X."/>
        </authorList>
    </citation>
    <scope>NUCLEOTIDE SEQUENCE [LARGE SCALE GENOMIC DNA]</scope>
    <source>
        <strain evidence="11 12">SM1977</strain>
    </source>
</reference>
<keyword evidence="7 9" id="KW-1133">Transmembrane helix</keyword>
<feature type="transmembrane region" description="Helical" evidence="9">
    <location>
        <begin position="870"/>
        <end position="887"/>
    </location>
</feature>
<comment type="similarity">
    <text evidence="2 9">Belongs to the resistance-nodulation-cell division (RND) (TC 2.A.6) family.</text>
</comment>
<organism evidence="11 12">
    <name type="scientific">Vibrio algicola</name>
    <dbReference type="NCBI Taxonomy" id="2662262"/>
    <lineage>
        <taxon>Bacteria</taxon>
        <taxon>Pseudomonadati</taxon>
        <taxon>Pseudomonadota</taxon>
        <taxon>Gammaproteobacteria</taxon>
        <taxon>Vibrionales</taxon>
        <taxon>Vibrionaceae</taxon>
        <taxon>Vibrio</taxon>
    </lineage>
</organism>
<evidence type="ECO:0000313" key="12">
    <source>
        <dbReference type="Proteomes" id="UP000348942"/>
    </source>
</evidence>
<sequence>MANFFIDRPIFAWVIAILVMLGGALAVIGLPVQQYPTIAPPAVQINATYPGASAQTAENSVTQVIEQNMTGLDNLLYMSSSSSSSGSVTVTLTFALGTDPDIAQVQVQNQLTQATSQMPSEVQKQGLSVRKSSSTFMSVIGFISEDGSMTSSDIKDYVNSHISDPVSRVNGVGDTQVFGSQYAMRIWLNPAKLTSYQLTPTDVYNAIEAQNTEVTVGQIGGAPAVPGQMINATITAQNRLESVSQFENILLKVGTDGSQVRVKDIARVELNGEDMSVLPRFNGQGASGIGIKLATGANAIDTQKLVDQKLAELEKNMPKGLKMVKAMDTIPFVKLSIEEVIHTLFEAIVLVFLVMYLFLQNIRATLIPTIAVPVVLLGAFGVMSAMGFSVNTLTMFGMVLAIGLLVDDAIVVVENVERVMAEENLPPKEATKKAMSEISGALVGVAMVLSAVFIPMAFMSGSTGAIYRQFSLTIVASMVLSVLVAMIFTPALCATMLKPSHGEKTTGFFGWFNRKFNSTSKSYTAGVGKLLSRPKRLFVVYVVILPLIGWMFMNIPASFLPDEDQGNFMVLVQLPAGATLERTEKVMDDVRQYFDENEKDNVESFFQVAGYSFVGQAQNASMAFVGLKDWSKRTNPDQDVNAIIGRAMKHFAGNKDGVIFAVNPPAIRELGQATGFDFFLEDQAGLGHDKLMAARNQLLQAAAKSPVLQKVRPNGLEDTAQYYIDLDYEKAKALDVSIGDINQTLSIAWGSSYVNDFIDKGRVKRVYMQADAPYRMSPDNLNDWYVRNGKGKMVPFNAFSHSHWGTSSPNLQRYNGNSAVEILGEAAPGYSTGDSMDAIEAIAKTLPPGVAVSWTGMSYQERMSGSQAPMLYAISMVIVFLSLAALYESWSIPVAVILVVPLGILGALAATMMRGLENDVYLQVGLLTTIGLSAKNAILIVEFAKDLYDKGMGLMEATMEACRLRLRPILMTSFAFILGVMPLALSTGAGANSRHAIGTSVIGGMLTATFLAIFFVPLFYVAVMKIFGGKRPEPTAEVEQTAPAEPVQLDKPSES</sequence>
<feature type="region of interest" description="Disordered" evidence="10">
    <location>
        <begin position="1032"/>
        <end position="1055"/>
    </location>
</feature>
<comment type="subcellular location">
    <subcellularLocation>
        <location evidence="1 9">Cell inner membrane</location>
        <topology evidence="1 9">Multi-pass membrane protein</topology>
    </subcellularLocation>
</comment>
<dbReference type="GO" id="GO:0009636">
    <property type="term" value="P:response to toxic substance"/>
    <property type="evidence" value="ECO:0007669"/>
    <property type="project" value="UniProtKB-ARBA"/>
</dbReference>
<keyword evidence="3 9" id="KW-0813">Transport</keyword>
<keyword evidence="4" id="KW-1003">Cell membrane</keyword>
<feature type="transmembrane region" description="Helical" evidence="9">
    <location>
        <begin position="434"/>
        <end position="458"/>
    </location>
</feature>
<feature type="transmembrane region" description="Helical" evidence="9">
    <location>
        <begin position="920"/>
        <end position="943"/>
    </location>
</feature>
<gene>
    <name evidence="11" type="ORF">GFB47_07470</name>
</gene>
<name>A0A5Q0TGG8_9VIBR</name>
<feature type="transmembrane region" description="Helical" evidence="9">
    <location>
        <begin position="340"/>
        <end position="359"/>
    </location>
</feature>
<proteinExistence type="inferred from homology"/>
<evidence type="ECO:0000256" key="1">
    <source>
        <dbReference type="ARBA" id="ARBA00004429"/>
    </source>
</evidence>
<feature type="transmembrane region" description="Helical" evidence="9">
    <location>
        <begin position="997"/>
        <end position="1023"/>
    </location>
</feature>
<dbReference type="SUPFAM" id="SSF82714">
    <property type="entry name" value="Multidrug efflux transporter AcrB TolC docking domain, DN and DC subdomains"/>
    <property type="match status" value="2"/>
</dbReference>
<dbReference type="InterPro" id="IPR004764">
    <property type="entry name" value="MdtF-like"/>
</dbReference>
<dbReference type="Pfam" id="PF00873">
    <property type="entry name" value="ACR_tran"/>
    <property type="match status" value="1"/>
</dbReference>
<feature type="transmembrane region" description="Helical" evidence="9">
    <location>
        <begin position="366"/>
        <end position="387"/>
    </location>
</feature>
<keyword evidence="12" id="KW-1185">Reference proteome</keyword>
<dbReference type="GO" id="GO:0042910">
    <property type="term" value="F:xenobiotic transmembrane transporter activity"/>
    <property type="evidence" value="ECO:0007669"/>
    <property type="project" value="TreeGrafter"/>
</dbReference>
<comment type="caution">
    <text evidence="9">Lacks conserved residue(s) required for the propagation of feature annotation.</text>
</comment>
<dbReference type="FunFam" id="3.30.70.1430:FF:000002">
    <property type="entry name" value="Efflux pump membrane transporter"/>
    <property type="match status" value="1"/>
</dbReference>
<evidence type="ECO:0000256" key="7">
    <source>
        <dbReference type="ARBA" id="ARBA00022989"/>
    </source>
</evidence>
<evidence type="ECO:0000256" key="3">
    <source>
        <dbReference type="ARBA" id="ARBA00022448"/>
    </source>
</evidence>
<keyword evidence="6 9" id="KW-0812">Transmembrane</keyword>
<dbReference type="Gene3D" id="1.20.1640.10">
    <property type="entry name" value="Multidrug efflux transporter AcrB transmembrane domain"/>
    <property type="match status" value="2"/>
</dbReference>
<dbReference type="FunFam" id="3.30.70.1430:FF:000001">
    <property type="entry name" value="Efflux pump membrane transporter"/>
    <property type="match status" value="1"/>
</dbReference>
<dbReference type="FunFam" id="3.30.2090.10:FF:000002">
    <property type="entry name" value="Efflux pump membrane transporter"/>
    <property type="match status" value="1"/>
</dbReference>
<dbReference type="FunFam" id="3.30.2090.10:FF:000001">
    <property type="entry name" value="Efflux pump membrane transporter"/>
    <property type="match status" value="1"/>
</dbReference>
<dbReference type="PANTHER" id="PTHR32063">
    <property type="match status" value="1"/>
</dbReference>
<evidence type="ECO:0000256" key="4">
    <source>
        <dbReference type="ARBA" id="ARBA00022475"/>
    </source>
</evidence>
<evidence type="ECO:0000256" key="9">
    <source>
        <dbReference type="RuleBase" id="RU364070"/>
    </source>
</evidence>
<evidence type="ECO:0000256" key="6">
    <source>
        <dbReference type="ARBA" id="ARBA00022692"/>
    </source>
</evidence>
<feature type="transmembrane region" description="Helical" evidence="9">
    <location>
        <begin position="538"/>
        <end position="560"/>
    </location>
</feature>
<keyword evidence="5 9" id="KW-0997">Cell inner membrane</keyword>
<dbReference type="FunFam" id="1.20.1640.10:FF:000001">
    <property type="entry name" value="Efflux pump membrane transporter"/>
    <property type="match status" value="1"/>
</dbReference>
<dbReference type="AlphaFoldDB" id="A0A5Q0TGG8"/>
<dbReference type="GO" id="GO:0015562">
    <property type="term" value="F:efflux transmembrane transporter activity"/>
    <property type="evidence" value="ECO:0007669"/>
    <property type="project" value="InterPro"/>
</dbReference>
<dbReference type="NCBIfam" id="TIGR00915">
    <property type="entry name" value="2A0602"/>
    <property type="match status" value="1"/>
</dbReference>
<dbReference type="GO" id="GO:0005886">
    <property type="term" value="C:plasma membrane"/>
    <property type="evidence" value="ECO:0007669"/>
    <property type="project" value="UniProtKB-SubCell"/>
</dbReference>
<dbReference type="PANTHER" id="PTHR32063:SF13">
    <property type="entry name" value="MULTIDRUG EFFLUX PUMP SUBUNIT ACRB-RELATED"/>
    <property type="match status" value="1"/>
</dbReference>
<dbReference type="Gene3D" id="3.30.70.1430">
    <property type="entry name" value="Multidrug efflux transporter AcrB pore domain"/>
    <property type="match status" value="2"/>
</dbReference>
<dbReference type="PRINTS" id="PR00702">
    <property type="entry name" value="ACRIFLAVINRP"/>
</dbReference>
<evidence type="ECO:0000256" key="10">
    <source>
        <dbReference type="SAM" id="MobiDB-lite"/>
    </source>
</evidence>
<dbReference type="Gene3D" id="3.30.70.1440">
    <property type="entry name" value="Multidrug efflux transporter AcrB pore domain"/>
    <property type="match status" value="1"/>
</dbReference>
<dbReference type="FunFam" id="1.20.1640.10:FF:000002">
    <property type="entry name" value="Efflux pump membrane transporter"/>
    <property type="match status" value="1"/>
</dbReference>
<dbReference type="EMBL" id="CP045699">
    <property type="protein sequence ID" value="QGA65266.1"/>
    <property type="molecule type" value="Genomic_DNA"/>
</dbReference>
<dbReference type="Gene3D" id="3.30.2090.10">
    <property type="entry name" value="Multidrug efflux transporter AcrB TolC docking domain, DN and DC subdomains"/>
    <property type="match status" value="2"/>
</dbReference>
<evidence type="ECO:0000256" key="2">
    <source>
        <dbReference type="ARBA" id="ARBA00010942"/>
    </source>
</evidence>
<feature type="transmembrane region" description="Helical" evidence="9">
    <location>
        <begin position="964"/>
        <end position="985"/>
    </location>
</feature>
<accession>A0A5Q0TGG8</accession>
<dbReference type="SUPFAM" id="SSF82693">
    <property type="entry name" value="Multidrug efflux transporter AcrB pore domain, PN1, PN2, PC1 and PC2 subdomains"/>
    <property type="match status" value="4"/>
</dbReference>
<evidence type="ECO:0000313" key="11">
    <source>
        <dbReference type="EMBL" id="QGA65266.1"/>
    </source>
</evidence>
<dbReference type="Gene3D" id="3.30.70.1320">
    <property type="entry name" value="Multidrug efflux transporter AcrB pore domain like"/>
    <property type="match status" value="1"/>
</dbReference>
<dbReference type="InterPro" id="IPR001036">
    <property type="entry name" value="Acrflvin-R"/>
</dbReference>
<dbReference type="SUPFAM" id="SSF82866">
    <property type="entry name" value="Multidrug efflux transporter AcrB transmembrane domain"/>
    <property type="match status" value="2"/>
</dbReference>